<dbReference type="PROSITE" id="PS52016">
    <property type="entry name" value="TONB_DEPENDENT_REC_3"/>
    <property type="match status" value="1"/>
</dbReference>
<proteinExistence type="inferred from homology"/>
<comment type="subcellular location">
    <subcellularLocation>
        <location evidence="1 10">Cell outer membrane</location>
        <topology evidence="1 10">Multi-pass membrane protein</topology>
    </subcellularLocation>
</comment>
<evidence type="ECO:0000313" key="15">
    <source>
        <dbReference type="Proteomes" id="UP001597116"/>
    </source>
</evidence>
<dbReference type="InterPro" id="IPR036942">
    <property type="entry name" value="Beta-barrel_TonB_sf"/>
</dbReference>
<evidence type="ECO:0000313" key="14">
    <source>
        <dbReference type="EMBL" id="MFD1145475.1"/>
    </source>
</evidence>
<keyword evidence="12" id="KW-0732">Signal</keyword>
<evidence type="ECO:0000256" key="6">
    <source>
        <dbReference type="ARBA" id="ARBA00023004"/>
    </source>
</evidence>
<dbReference type="SMART" id="SM00965">
    <property type="entry name" value="STN"/>
    <property type="match status" value="1"/>
</dbReference>
<dbReference type="InterPro" id="IPR008969">
    <property type="entry name" value="CarboxyPept-like_regulatory"/>
</dbReference>
<dbReference type="SUPFAM" id="SSF56935">
    <property type="entry name" value="Porins"/>
    <property type="match status" value="1"/>
</dbReference>
<dbReference type="EMBL" id="JBHTLP010000045">
    <property type="protein sequence ID" value="MFD1145475.1"/>
    <property type="molecule type" value="Genomic_DNA"/>
</dbReference>
<keyword evidence="4" id="KW-0410">Iron transport</keyword>
<evidence type="ECO:0000259" key="13">
    <source>
        <dbReference type="SMART" id="SM00965"/>
    </source>
</evidence>
<protein>
    <submittedName>
        <fullName evidence="14">TonB-dependent receptor</fullName>
    </submittedName>
</protein>
<evidence type="ECO:0000256" key="3">
    <source>
        <dbReference type="ARBA" id="ARBA00022452"/>
    </source>
</evidence>
<comment type="similarity">
    <text evidence="10">Belongs to the TonB-dependent receptor family.</text>
</comment>
<dbReference type="InterPro" id="IPR000531">
    <property type="entry name" value="Beta-barrel_TonB"/>
</dbReference>
<evidence type="ECO:0000256" key="1">
    <source>
        <dbReference type="ARBA" id="ARBA00004571"/>
    </source>
</evidence>
<keyword evidence="2 10" id="KW-0813">Transport</keyword>
<keyword evidence="4" id="KW-0406">Ion transport</keyword>
<dbReference type="Pfam" id="PF00593">
    <property type="entry name" value="TonB_dep_Rec_b-barrel"/>
    <property type="match status" value="1"/>
</dbReference>
<sequence length="1102" mass="121949">MKRRIRSNSIGWKVMKLTFLQLLVAALCTTVSLATDGKAQIMEQKITIQMARKNFSDVLTVIEKMADVKFSYSPDLVQANRQVSVSAVNQSLSQVLDKLLEPLKLKYEVVGNQLILTRKGSRNKESSTSSVSTQEVAPIAVTGRVVDENNQPIPSVTVLLKGTTSTGTVTDVDGRFSLNVPDGNAVLVFSSIGFQSQEITVNNRTSINVSMRPDIKSLNEVVVVGYGTQRRAEVTSAVATVKVEDFNQGGVRSPLDLIQGKVAGLTVTRTQGNNPNSGASIQLRGITSVNGDRSPLIVIDGIPGGNLDLLQQDDIESFDVLKDGSAAAIYGTRGNAGVILITTKKGKSGPARYDYSTYVQHESVAKRPRFLTADEWRSYRLDPANVKAGQMTDLGASIDWYDQLINKDNLSQYHNLAMSGGTEKGSYRASVYYNGADPITIQNWRKQYGGRLSFNQRGLNDRLSAQANLATNINKANLLGGQGGDFENALGRNPTQPVYNPNGTFYEEGSTTNPIGRLTQEKNVRDQSTTSADFRLTLEPIDGLRASAFGALIRDTWNDNEYRQSASRFSDIGTLNGTPVRGTGYARKYNRLDNNYTFESTVEYDRSISQVHNVRALVGYSYQYRVLEEFSGANSGFLNDAFEENNLGAGNFLTLGKSSLGSFKEDNKLVAFFGRLNYSYNNKYIAQFILRREGSSRFGANNKFGNFPAVSAGWTISKEEFMKSVPFVNDLKLRVGYGITGNQGIPNYQSLVRLSTGNFYLNDDGVWRQTYGPSNNPNPNLRWERKQEFNVGLDFALFKGRLTGAFEVYRRRTSDLLGSFNTQLPPFVQSTLFTNVGVIDNNGVELTLSGTVMKKNDFSWNMDLLASTQSNKLVSFSDDVFKVTFLNFGGIGGVGALGDAIRTIEGGPLGSFYGKRFAGFTPEGRWLFYKATGEAVTADKIVPNDDYTYIGNGVPKYYLSWTNRVQYKNFDLTVFFRGKFGYDILNLQQVFFGNKVYLPNNVLQDAITKNNHINDALQYSDYYLEPGGFVKLDNVTVGYNFKLKTPHVRNLRFYLTGRNLLTFTRYSGVDPEVDDTGLAPGIDGRGFYPRTRSFTAGLNIGF</sequence>
<keyword evidence="9 10" id="KW-0998">Cell outer membrane</keyword>
<dbReference type="Gene3D" id="2.40.170.20">
    <property type="entry name" value="TonB-dependent receptor, beta-barrel domain"/>
    <property type="match status" value="1"/>
</dbReference>
<dbReference type="NCBIfam" id="TIGR04056">
    <property type="entry name" value="OMP_RagA_SusC"/>
    <property type="match status" value="1"/>
</dbReference>
<dbReference type="InterPro" id="IPR037066">
    <property type="entry name" value="Plug_dom_sf"/>
</dbReference>
<keyword evidence="15" id="KW-1185">Reference proteome</keyword>
<dbReference type="NCBIfam" id="TIGR04057">
    <property type="entry name" value="SusC_RagA_signa"/>
    <property type="match status" value="1"/>
</dbReference>
<dbReference type="Pfam" id="PF07660">
    <property type="entry name" value="STN"/>
    <property type="match status" value="1"/>
</dbReference>
<evidence type="ECO:0000256" key="5">
    <source>
        <dbReference type="ARBA" id="ARBA00022692"/>
    </source>
</evidence>
<keyword evidence="6" id="KW-0408">Iron</keyword>
<name>A0ABW3QNZ8_9BACT</name>
<dbReference type="SUPFAM" id="SSF49464">
    <property type="entry name" value="Carboxypeptidase regulatory domain-like"/>
    <property type="match status" value="1"/>
</dbReference>
<keyword evidence="5 10" id="KW-0812">Transmembrane</keyword>
<feature type="chain" id="PRO_5047147811" evidence="12">
    <location>
        <begin position="35"/>
        <end position="1102"/>
    </location>
</feature>
<gene>
    <name evidence="14" type="ORF">ACFQ4C_30395</name>
</gene>
<evidence type="ECO:0000256" key="8">
    <source>
        <dbReference type="ARBA" id="ARBA00023136"/>
    </source>
</evidence>
<evidence type="ECO:0000256" key="7">
    <source>
        <dbReference type="ARBA" id="ARBA00023077"/>
    </source>
</evidence>
<evidence type="ECO:0000256" key="10">
    <source>
        <dbReference type="PROSITE-ProRule" id="PRU01360"/>
    </source>
</evidence>
<feature type="compositionally biased region" description="Polar residues" evidence="11">
    <location>
        <begin position="493"/>
        <end position="514"/>
    </location>
</feature>
<dbReference type="Gene3D" id="3.55.50.30">
    <property type="match status" value="1"/>
</dbReference>
<dbReference type="InterPro" id="IPR011662">
    <property type="entry name" value="Secretin/TonB_short_N"/>
</dbReference>
<dbReference type="Gene3D" id="2.170.130.10">
    <property type="entry name" value="TonB-dependent receptor, plug domain"/>
    <property type="match status" value="1"/>
</dbReference>
<dbReference type="InterPro" id="IPR039426">
    <property type="entry name" value="TonB-dep_rcpt-like"/>
</dbReference>
<accession>A0ABW3QNZ8</accession>
<evidence type="ECO:0000256" key="11">
    <source>
        <dbReference type="SAM" id="MobiDB-lite"/>
    </source>
</evidence>
<feature type="region of interest" description="Disordered" evidence="11">
    <location>
        <begin position="485"/>
        <end position="529"/>
    </location>
</feature>
<dbReference type="Pfam" id="PF13715">
    <property type="entry name" value="CarbopepD_reg_2"/>
    <property type="match status" value="1"/>
</dbReference>
<keyword evidence="7" id="KW-0798">TonB box</keyword>
<dbReference type="InterPro" id="IPR023996">
    <property type="entry name" value="TonB-dep_OMP_SusC/RagA"/>
</dbReference>
<keyword evidence="3 10" id="KW-1134">Transmembrane beta strand</keyword>
<evidence type="ECO:0000256" key="12">
    <source>
        <dbReference type="SAM" id="SignalP"/>
    </source>
</evidence>
<evidence type="ECO:0000256" key="4">
    <source>
        <dbReference type="ARBA" id="ARBA00022496"/>
    </source>
</evidence>
<feature type="signal peptide" evidence="12">
    <location>
        <begin position="1"/>
        <end position="34"/>
    </location>
</feature>
<dbReference type="InterPro" id="IPR023997">
    <property type="entry name" value="TonB-dep_OMP_SusC/RagA_CS"/>
</dbReference>
<evidence type="ECO:0000256" key="2">
    <source>
        <dbReference type="ARBA" id="ARBA00022448"/>
    </source>
</evidence>
<evidence type="ECO:0000256" key="9">
    <source>
        <dbReference type="ARBA" id="ARBA00023237"/>
    </source>
</evidence>
<feature type="domain" description="Secretin/TonB short N-terminal" evidence="13">
    <location>
        <begin position="68"/>
        <end position="119"/>
    </location>
</feature>
<dbReference type="RefSeq" id="WP_379885844.1">
    <property type="nucleotide sequence ID" value="NZ_JBHTLP010000045.1"/>
</dbReference>
<organism evidence="14 15">
    <name type="scientific">Larkinella insperata</name>
    <dbReference type="NCBI Taxonomy" id="332158"/>
    <lineage>
        <taxon>Bacteria</taxon>
        <taxon>Pseudomonadati</taxon>
        <taxon>Bacteroidota</taxon>
        <taxon>Cytophagia</taxon>
        <taxon>Cytophagales</taxon>
        <taxon>Spirosomataceae</taxon>
        <taxon>Larkinella</taxon>
    </lineage>
</organism>
<keyword evidence="14" id="KW-0675">Receptor</keyword>
<reference evidence="15" key="1">
    <citation type="journal article" date="2019" name="Int. J. Syst. Evol. Microbiol.">
        <title>The Global Catalogue of Microorganisms (GCM) 10K type strain sequencing project: providing services to taxonomists for standard genome sequencing and annotation.</title>
        <authorList>
            <consortium name="The Broad Institute Genomics Platform"/>
            <consortium name="The Broad Institute Genome Sequencing Center for Infectious Disease"/>
            <person name="Wu L."/>
            <person name="Ma J."/>
        </authorList>
    </citation>
    <scope>NUCLEOTIDE SEQUENCE [LARGE SCALE GENOMIC DNA]</scope>
    <source>
        <strain evidence="15">CCUG 55608</strain>
    </source>
</reference>
<comment type="caution">
    <text evidence="14">The sequence shown here is derived from an EMBL/GenBank/DDBJ whole genome shotgun (WGS) entry which is preliminary data.</text>
</comment>
<keyword evidence="8 10" id="KW-0472">Membrane</keyword>
<dbReference type="Proteomes" id="UP001597116">
    <property type="component" value="Unassembled WGS sequence"/>
</dbReference>
<dbReference type="Gene3D" id="2.60.40.1120">
    <property type="entry name" value="Carboxypeptidase-like, regulatory domain"/>
    <property type="match status" value="1"/>
</dbReference>